<dbReference type="SUPFAM" id="SSF46785">
    <property type="entry name" value="Winged helix' DNA-binding domain"/>
    <property type="match status" value="1"/>
</dbReference>
<dbReference type="Pfam" id="PF07702">
    <property type="entry name" value="UTRA"/>
    <property type="match status" value="1"/>
</dbReference>
<keyword evidence="3" id="KW-0804">Transcription</keyword>
<dbReference type="RefSeq" id="WP_093340222.1">
    <property type="nucleotide sequence ID" value="NZ_FOUY01000007.1"/>
</dbReference>
<feature type="domain" description="HTH gntR-type" evidence="4">
    <location>
        <begin position="7"/>
        <end position="75"/>
    </location>
</feature>
<dbReference type="InterPro" id="IPR028978">
    <property type="entry name" value="Chorismate_lyase_/UTRA_dom_sf"/>
</dbReference>
<keyword evidence="1" id="KW-0805">Transcription regulation</keyword>
<dbReference type="CDD" id="cd07377">
    <property type="entry name" value="WHTH_GntR"/>
    <property type="match status" value="1"/>
</dbReference>
<organism evidence="5 6">
    <name type="scientific">Pseudonocardia ammonioxydans</name>
    <dbReference type="NCBI Taxonomy" id="260086"/>
    <lineage>
        <taxon>Bacteria</taxon>
        <taxon>Bacillati</taxon>
        <taxon>Actinomycetota</taxon>
        <taxon>Actinomycetes</taxon>
        <taxon>Pseudonocardiales</taxon>
        <taxon>Pseudonocardiaceae</taxon>
        <taxon>Pseudonocardia</taxon>
    </lineage>
</organism>
<dbReference type="Pfam" id="PF00392">
    <property type="entry name" value="GntR"/>
    <property type="match status" value="1"/>
</dbReference>
<evidence type="ECO:0000259" key="4">
    <source>
        <dbReference type="PROSITE" id="PS50949"/>
    </source>
</evidence>
<dbReference type="SMART" id="SM00866">
    <property type="entry name" value="UTRA"/>
    <property type="match status" value="1"/>
</dbReference>
<dbReference type="Gene3D" id="3.40.1410.10">
    <property type="entry name" value="Chorismate lyase-like"/>
    <property type="match status" value="1"/>
</dbReference>
<dbReference type="Proteomes" id="UP000199614">
    <property type="component" value="Unassembled WGS sequence"/>
</dbReference>
<dbReference type="OrthoDB" id="7363114at2"/>
<dbReference type="GO" id="GO:0003677">
    <property type="term" value="F:DNA binding"/>
    <property type="evidence" value="ECO:0007669"/>
    <property type="project" value="UniProtKB-KW"/>
</dbReference>
<reference evidence="5 6" key="1">
    <citation type="submission" date="2016-10" db="EMBL/GenBank/DDBJ databases">
        <authorList>
            <person name="de Groot N.N."/>
        </authorList>
    </citation>
    <scope>NUCLEOTIDE SEQUENCE [LARGE SCALE GENOMIC DNA]</scope>
    <source>
        <strain evidence="5 6">CGMCC 4.1877</strain>
    </source>
</reference>
<gene>
    <name evidence="5" type="ORF">SAMN05216207_100726</name>
</gene>
<dbReference type="PANTHER" id="PTHR44846:SF17">
    <property type="entry name" value="GNTR-FAMILY TRANSCRIPTIONAL REGULATOR"/>
    <property type="match status" value="1"/>
</dbReference>
<keyword evidence="2" id="KW-0238">DNA-binding</keyword>
<protein>
    <submittedName>
        <fullName evidence="5">Transcriptional regulator, GntR family</fullName>
    </submittedName>
</protein>
<dbReference type="GO" id="GO:0045892">
    <property type="term" value="P:negative regulation of DNA-templated transcription"/>
    <property type="evidence" value="ECO:0007669"/>
    <property type="project" value="TreeGrafter"/>
</dbReference>
<evidence type="ECO:0000256" key="2">
    <source>
        <dbReference type="ARBA" id="ARBA00023125"/>
    </source>
</evidence>
<dbReference type="GO" id="GO:0003700">
    <property type="term" value="F:DNA-binding transcription factor activity"/>
    <property type="evidence" value="ECO:0007669"/>
    <property type="project" value="InterPro"/>
</dbReference>
<dbReference type="PROSITE" id="PS50949">
    <property type="entry name" value="HTH_GNTR"/>
    <property type="match status" value="1"/>
</dbReference>
<dbReference type="InterPro" id="IPR050679">
    <property type="entry name" value="Bact_HTH_transcr_reg"/>
</dbReference>
<proteinExistence type="predicted"/>
<dbReference type="InterPro" id="IPR036388">
    <property type="entry name" value="WH-like_DNA-bd_sf"/>
</dbReference>
<evidence type="ECO:0000313" key="6">
    <source>
        <dbReference type="Proteomes" id="UP000199614"/>
    </source>
</evidence>
<dbReference type="InterPro" id="IPR011663">
    <property type="entry name" value="UTRA"/>
</dbReference>
<dbReference type="AlphaFoldDB" id="A0A1I4VVI0"/>
<dbReference type="SMART" id="SM00345">
    <property type="entry name" value="HTH_GNTR"/>
    <property type="match status" value="1"/>
</dbReference>
<evidence type="ECO:0000256" key="3">
    <source>
        <dbReference type="ARBA" id="ARBA00023163"/>
    </source>
</evidence>
<dbReference type="Gene3D" id="1.10.10.10">
    <property type="entry name" value="Winged helix-like DNA-binding domain superfamily/Winged helix DNA-binding domain"/>
    <property type="match status" value="1"/>
</dbReference>
<dbReference type="InterPro" id="IPR036390">
    <property type="entry name" value="WH_DNA-bd_sf"/>
</dbReference>
<dbReference type="SUPFAM" id="SSF64288">
    <property type="entry name" value="Chorismate lyase-like"/>
    <property type="match status" value="1"/>
</dbReference>
<name>A0A1I4VVI0_PSUAM</name>
<evidence type="ECO:0000256" key="1">
    <source>
        <dbReference type="ARBA" id="ARBA00023015"/>
    </source>
</evidence>
<dbReference type="InterPro" id="IPR000524">
    <property type="entry name" value="Tscrpt_reg_HTH_GntR"/>
</dbReference>
<evidence type="ECO:0000313" key="5">
    <source>
        <dbReference type="EMBL" id="SFN05338.1"/>
    </source>
</evidence>
<sequence>MSEQGGRSKRARLVADLAGRIRSGRLGHGERLPGENQLAQTYAVSRGTVRSALAELQRRDLIATETGVGSFVTFDGARLDQQLGWARALAESGAEVGTELLGIAAGGDPAVEEREGPLVTVRRLRRADGRPVSLETASLPATAELAGLPERGLVDGSITATLAAAGLHGATGEQWISAEPLDAAEAARLERDPGDLFLRATRITRTPGGGLAEHVVSLLDPQRFRFHLAFGSAGEATGASGPAGDAR</sequence>
<accession>A0A1I4VVI0</accession>
<dbReference type="EMBL" id="FOUY01000007">
    <property type="protein sequence ID" value="SFN05338.1"/>
    <property type="molecule type" value="Genomic_DNA"/>
</dbReference>
<dbReference type="PRINTS" id="PR00035">
    <property type="entry name" value="HTHGNTR"/>
</dbReference>
<dbReference type="PANTHER" id="PTHR44846">
    <property type="entry name" value="MANNOSYL-D-GLYCERATE TRANSPORT/METABOLISM SYSTEM REPRESSOR MNGR-RELATED"/>
    <property type="match status" value="1"/>
</dbReference>
<dbReference type="STRING" id="260086.SAMN05216207_100726"/>
<keyword evidence="6" id="KW-1185">Reference proteome</keyword>